<dbReference type="InterPro" id="IPR035903">
    <property type="entry name" value="HesB-like_dom_sf"/>
</dbReference>
<evidence type="ECO:0008006" key="3">
    <source>
        <dbReference type="Google" id="ProtNLM"/>
    </source>
</evidence>
<evidence type="ECO:0000313" key="2">
    <source>
        <dbReference type="Proteomes" id="UP001589693"/>
    </source>
</evidence>
<dbReference type="EMBL" id="JBHLZU010000036">
    <property type="protein sequence ID" value="MFB9909478.1"/>
    <property type="molecule type" value="Genomic_DNA"/>
</dbReference>
<proteinExistence type="predicted"/>
<protein>
    <recommendedName>
        <fullName evidence="3">Fe-S cluster assembly iron-binding protein IscA</fullName>
    </recommendedName>
</protein>
<dbReference type="RefSeq" id="WP_377862392.1">
    <property type="nucleotide sequence ID" value="NZ_JBHLZU010000036.1"/>
</dbReference>
<organism evidence="1 2">
    <name type="scientific">Allokutzneria oryzae</name>
    <dbReference type="NCBI Taxonomy" id="1378989"/>
    <lineage>
        <taxon>Bacteria</taxon>
        <taxon>Bacillati</taxon>
        <taxon>Actinomycetota</taxon>
        <taxon>Actinomycetes</taxon>
        <taxon>Pseudonocardiales</taxon>
        <taxon>Pseudonocardiaceae</taxon>
        <taxon>Allokutzneria</taxon>
    </lineage>
</organism>
<comment type="caution">
    <text evidence="1">The sequence shown here is derived from an EMBL/GenBank/DDBJ whole genome shotgun (WGS) entry which is preliminary data.</text>
</comment>
<gene>
    <name evidence="1" type="ORF">ACFFQA_36550</name>
</gene>
<dbReference type="Proteomes" id="UP001589693">
    <property type="component" value="Unassembled WGS sequence"/>
</dbReference>
<sequence>MLVFTPTAIEVVRTITSAEGVPDGAGLRIAAATDDQQPGALQMSIAPGPEEDDQVLAGEGAHVFLDPLAAVYLDDKILDAEVTDGGQVAFALGEQQEQDQPAPGPQA</sequence>
<name>A0ABV6AAQ5_9PSEU</name>
<reference evidence="1 2" key="1">
    <citation type="submission" date="2024-09" db="EMBL/GenBank/DDBJ databases">
        <authorList>
            <person name="Sun Q."/>
            <person name="Mori K."/>
        </authorList>
    </citation>
    <scope>NUCLEOTIDE SEQUENCE [LARGE SCALE GENOMIC DNA]</scope>
    <source>
        <strain evidence="1 2">TBRC 7907</strain>
    </source>
</reference>
<accession>A0ABV6AAQ5</accession>
<dbReference type="Gene3D" id="2.60.300.12">
    <property type="entry name" value="HesB-like domain"/>
    <property type="match status" value="1"/>
</dbReference>
<dbReference type="SUPFAM" id="SSF89360">
    <property type="entry name" value="HesB-like domain"/>
    <property type="match status" value="1"/>
</dbReference>
<keyword evidence="2" id="KW-1185">Reference proteome</keyword>
<evidence type="ECO:0000313" key="1">
    <source>
        <dbReference type="EMBL" id="MFB9909478.1"/>
    </source>
</evidence>